<dbReference type="PATRIC" id="fig|329854.7.peg.1901"/>
<name>A0A139LJL6_9BACE</name>
<evidence type="ECO:0000313" key="2">
    <source>
        <dbReference type="Proteomes" id="UP000070319"/>
    </source>
</evidence>
<dbReference type="EMBL" id="LTDF01000073">
    <property type="protein sequence ID" value="KXT51614.1"/>
    <property type="molecule type" value="Genomic_DNA"/>
</dbReference>
<dbReference type="Proteomes" id="UP000070319">
    <property type="component" value="Unassembled WGS sequence"/>
</dbReference>
<protein>
    <submittedName>
        <fullName evidence="1">Uncharacterized protein</fullName>
    </submittedName>
</protein>
<dbReference type="AlphaFoldDB" id="A0A139LJL6"/>
<reference evidence="1 2" key="1">
    <citation type="submission" date="2016-02" db="EMBL/GenBank/DDBJ databases">
        <authorList>
            <person name="Wen L."/>
            <person name="He K."/>
            <person name="Yang H."/>
        </authorList>
    </citation>
    <scope>NUCLEOTIDE SEQUENCE [LARGE SCALE GENOMIC DNA]</scope>
    <source>
        <strain evidence="1 2">KLE1704</strain>
    </source>
</reference>
<organism evidence="1">
    <name type="scientific">Bacteroides intestinalis</name>
    <dbReference type="NCBI Taxonomy" id="329854"/>
    <lineage>
        <taxon>Bacteria</taxon>
        <taxon>Pseudomonadati</taxon>
        <taxon>Bacteroidota</taxon>
        <taxon>Bacteroidia</taxon>
        <taxon>Bacteroidales</taxon>
        <taxon>Bacteroidaceae</taxon>
        <taxon>Bacteroides</taxon>
    </lineage>
</organism>
<evidence type="ECO:0000313" key="1">
    <source>
        <dbReference type="EMBL" id="KXT51614.1"/>
    </source>
</evidence>
<comment type="caution">
    <text evidence="1">The sequence shown here is derived from an EMBL/GenBank/DDBJ whole genome shotgun (WGS) entry which is preliminary data.</text>
</comment>
<sequence>MFNLKNMNMRQLKINYVCFALSVLCLLLMSCKDDEDPYPAGKELVNYEMTLFRVEYGAPKPNPLPKDCIVYSEVPGNNEACDNKFFISFYYEGNLYPIGGLPIPEMRDWTMNKSSVQVLLGGKFYFYEDAGNIPHSRSKKDDYFVSFQVSSIILK</sequence>
<accession>A0A139LJL6</accession>
<proteinExistence type="predicted"/>
<dbReference type="PROSITE" id="PS51257">
    <property type="entry name" value="PROKAR_LIPOPROTEIN"/>
    <property type="match status" value="1"/>
</dbReference>
<gene>
    <name evidence="1" type="ORF">HMPREF2531_01867</name>
</gene>